<dbReference type="InterPro" id="IPR006311">
    <property type="entry name" value="TAT_signal"/>
</dbReference>
<evidence type="ECO:0000313" key="8">
    <source>
        <dbReference type="Proteomes" id="UP000220904"/>
    </source>
</evidence>
<evidence type="ECO:0000256" key="6">
    <source>
        <dbReference type="SAM" id="SignalP"/>
    </source>
</evidence>
<keyword evidence="2 6" id="KW-0732">Signal</keyword>
<feature type="chain" id="PRO_5038785955" evidence="6">
    <location>
        <begin position="22"/>
        <end position="595"/>
    </location>
</feature>
<dbReference type="PANTHER" id="PTHR43649">
    <property type="entry name" value="ARABINOSE-BINDING PROTEIN-RELATED"/>
    <property type="match status" value="1"/>
</dbReference>
<dbReference type="PANTHER" id="PTHR43649:SF33">
    <property type="entry name" value="POLYGALACTURONAN_RHAMNOGALACTURONAN-BINDING PROTEIN YTCQ"/>
    <property type="match status" value="1"/>
</dbReference>
<organism evidence="7 8">
    <name type="scientific">Faecalibacterium prausnitzii</name>
    <dbReference type="NCBI Taxonomy" id="853"/>
    <lineage>
        <taxon>Bacteria</taxon>
        <taxon>Bacillati</taxon>
        <taxon>Bacillota</taxon>
        <taxon>Clostridia</taxon>
        <taxon>Eubacteriales</taxon>
        <taxon>Oscillospiraceae</taxon>
        <taxon>Faecalibacterium</taxon>
    </lineage>
</organism>
<dbReference type="Pfam" id="PF01547">
    <property type="entry name" value="SBP_bac_1"/>
    <property type="match status" value="1"/>
</dbReference>
<reference evidence="7 8" key="1">
    <citation type="journal article" date="2017" name="Front. Microbiol.">
        <title>New Insights into the Diversity of the Genus Faecalibacterium.</title>
        <authorList>
            <person name="Benevides L."/>
            <person name="Burman S."/>
            <person name="Martin R."/>
            <person name="Robert V."/>
            <person name="Thomas M."/>
            <person name="Miquel S."/>
            <person name="Chain F."/>
            <person name="Sokol H."/>
            <person name="Bermudez-Humaran L.G."/>
            <person name="Morrison M."/>
            <person name="Langella P."/>
            <person name="Azevedo V.A."/>
            <person name="Chatel J.M."/>
            <person name="Soares S."/>
        </authorList>
    </citation>
    <scope>NUCLEOTIDE SEQUENCE [LARGE SCALE GENOMIC DNA]</scope>
    <source>
        <strain evidence="7 8">AHMP21</strain>
    </source>
</reference>
<evidence type="ECO:0000256" key="4">
    <source>
        <dbReference type="ARBA" id="ARBA00023139"/>
    </source>
</evidence>
<sequence length="595" mass="64930">MMKKLSRRSFLQASGVLAAMAALTACGGSQTETGKTADAHEAITFMAPYKEIEAFIEQVHSVYPEVNIEVVPYSGDNTTTCLQNMFAAGDLPDVCTLTYYDPQIDLVSDKLLDLSGYDFTDNYVESRLQDVFDNGAIYLLPSTYNCFGITYNKTLLREHGWELPSSFTELEELAAKAKEAGVDLCLPQIQYPGYGFQYLCNIAEADFLGTLDGRLWQRDYLSGKANVSNTPGMMQAMAYVQKWKDIGMLNDTGDALDDSVTRQRMAEGNTLFLIGNTNGIVEADGNADKFGLMPFLSEDGTQNVFVLNVNRFYGLNKKLEQDPQKLEDALKVMRVLSTVAGTSALQPATTLKSSLLPFKDAKADDTYYADVADALNAGNTAPFIYSGWENTIVTTGLKMLDFMKGNATMEDVIRQLDEDQDSVVNNTPDTITTVTEELSQEDCAMLVGRCFAQATGSDLALVSLSTWIPGNPTDQNHYGVAAKLYAKDITDYDLSVILPTGWNRTIQTVTLTGQQINDLLATGYDAYNNGKGYPYVLVSPVQPEAGKTYQVAICGVSEQLAAEADVVDSGVVGMDAAKTFFGAYTTISRADTAWS</sequence>
<dbReference type="Proteomes" id="UP000220904">
    <property type="component" value="Unassembled WGS sequence"/>
</dbReference>
<name>A0A2A7B9H7_9FIRM</name>
<dbReference type="PROSITE" id="PS51318">
    <property type="entry name" value="TAT"/>
    <property type="match status" value="1"/>
</dbReference>
<evidence type="ECO:0000256" key="3">
    <source>
        <dbReference type="ARBA" id="ARBA00023136"/>
    </source>
</evidence>
<keyword evidence="3" id="KW-0472">Membrane</keyword>
<dbReference type="InterPro" id="IPR036907">
    <property type="entry name" value="5'-Nucleotdase_C_sf"/>
</dbReference>
<gene>
    <name evidence="7" type="ORF">CHR60_03025</name>
</gene>
<dbReference type="OrthoDB" id="9798191at2"/>
<keyword evidence="1" id="KW-1003">Cell membrane</keyword>
<protein>
    <submittedName>
        <fullName evidence="7">ABC transporter substrate-binding protein</fullName>
    </submittedName>
</protein>
<keyword evidence="4" id="KW-0564">Palmitate</keyword>
<dbReference type="EMBL" id="NOUV01000005">
    <property type="protein sequence ID" value="PDX88005.1"/>
    <property type="molecule type" value="Genomic_DNA"/>
</dbReference>
<dbReference type="RefSeq" id="WP_097791664.1">
    <property type="nucleotide sequence ID" value="NZ_NOUV01000005.1"/>
</dbReference>
<feature type="signal peptide" evidence="6">
    <location>
        <begin position="1"/>
        <end position="21"/>
    </location>
</feature>
<evidence type="ECO:0000313" key="7">
    <source>
        <dbReference type="EMBL" id="PDX88005.1"/>
    </source>
</evidence>
<keyword evidence="5" id="KW-0449">Lipoprotein</keyword>
<dbReference type="GO" id="GO:0016787">
    <property type="term" value="F:hydrolase activity"/>
    <property type="evidence" value="ECO:0007669"/>
    <property type="project" value="InterPro"/>
</dbReference>
<dbReference type="SUPFAM" id="SSF53850">
    <property type="entry name" value="Periplasmic binding protein-like II"/>
    <property type="match status" value="1"/>
</dbReference>
<dbReference type="PROSITE" id="PS51257">
    <property type="entry name" value="PROKAR_LIPOPROTEIN"/>
    <property type="match status" value="1"/>
</dbReference>
<dbReference type="InterPro" id="IPR019546">
    <property type="entry name" value="TAT_signal_bac_arc"/>
</dbReference>
<dbReference type="Gene3D" id="3.40.190.10">
    <property type="entry name" value="Periplasmic binding protein-like II"/>
    <property type="match status" value="1"/>
</dbReference>
<dbReference type="GO" id="GO:0009166">
    <property type="term" value="P:nucleotide catabolic process"/>
    <property type="evidence" value="ECO:0007669"/>
    <property type="project" value="InterPro"/>
</dbReference>
<accession>A0A2A7B9H7</accession>
<evidence type="ECO:0000256" key="1">
    <source>
        <dbReference type="ARBA" id="ARBA00022475"/>
    </source>
</evidence>
<evidence type="ECO:0000256" key="2">
    <source>
        <dbReference type="ARBA" id="ARBA00022729"/>
    </source>
</evidence>
<dbReference type="Pfam" id="PF10518">
    <property type="entry name" value="TAT_signal"/>
    <property type="match status" value="1"/>
</dbReference>
<dbReference type="AlphaFoldDB" id="A0A2A7B9H7"/>
<dbReference type="InterPro" id="IPR006059">
    <property type="entry name" value="SBP"/>
</dbReference>
<comment type="caution">
    <text evidence="7">The sequence shown here is derived from an EMBL/GenBank/DDBJ whole genome shotgun (WGS) entry which is preliminary data.</text>
</comment>
<evidence type="ECO:0000256" key="5">
    <source>
        <dbReference type="ARBA" id="ARBA00023288"/>
    </source>
</evidence>
<dbReference type="InterPro" id="IPR050490">
    <property type="entry name" value="Bact_solute-bd_prot1"/>
</dbReference>
<dbReference type="Gene3D" id="3.90.780.10">
    <property type="entry name" value="5'-Nucleotidase, C-terminal domain"/>
    <property type="match status" value="1"/>
</dbReference>
<proteinExistence type="predicted"/>
<dbReference type="SUPFAM" id="SSF55816">
    <property type="entry name" value="5'-nucleotidase (syn. UDP-sugar hydrolase), C-terminal domain"/>
    <property type="match status" value="1"/>
</dbReference>
<dbReference type="NCBIfam" id="TIGR01409">
    <property type="entry name" value="TAT_signal_seq"/>
    <property type="match status" value="1"/>
</dbReference>